<feature type="coiled-coil region" evidence="3">
    <location>
        <begin position="663"/>
        <end position="690"/>
    </location>
</feature>
<dbReference type="Gene3D" id="2.60.40.790">
    <property type="match status" value="1"/>
</dbReference>
<dbReference type="PANTHER" id="PTHR22904">
    <property type="entry name" value="TPR REPEAT CONTAINING PROTEIN"/>
    <property type="match status" value="1"/>
</dbReference>
<dbReference type="InterPro" id="IPR019734">
    <property type="entry name" value="TPR_rpt"/>
</dbReference>
<dbReference type="InterPro" id="IPR011990">
    <property type="entry name" value="TPR-like_helical_dom_sf"/>
</dbReference>
<evidence type="ECO:0000256" key="3">
    <source>
        <dbReference type="SAM" id="Coils"/>
    </source>
</evidence>
<organism evidence="5 6">
    <name type="scientific">Coccomyxa subellipsoidea</name>
    <dbReference type="NCBI Taxonomy" id="248742"/>
    <lineage>
        <taxon>Eukaryota</taxon>
        <taxon>Viridiplantae</taxon>
        <taxon>Chlorophyta</taxon>
        <taxon>core chlorophytes</taxon>
        <taxon>Trebouxiophyceae</taxon>
        <taxon>Trebouxiophyceae incertae sedis</taxon>
        <taxon>Coccomyxaceae</taxon>
        <taxon>Coccomyxa</taxon>
    </lineage>
</organism>
<accession>A0ABR2YDH0</accession>
<keyword evidence="2" id="KW-0802">TPR repeat</keyword>
<dbReference type="Pfam" id="PF04969">
    <property type="entry name" value="CS"/>
    <property type="match status" value="1"/>
</dbReference>
<protein>
    <recommendedName>
        <fullName evidence="4">CS domain-containing protein</fullName>
    </recommendedName>
</protein>
<comment type="caution">
    <text evidence="5">The sequence shown here is derived from an EMBL/GenBank/DDBJ whole genome shotgun (WGS) entry which is preliminary data.</text>
</comment>
<keyword evidence="1" id="KW-0677">Repeat</keyword>
<keyword evidence="6" id="KW-1185">Reference proteome</keyword>
<reference evidence="5 6" key="1">
    <citation type="journal article" date="2024" name="Nat. Commun.">
        <title>Phylogenomics reveals the evolutionary origins of lichenization in chlorophyte algae.</title>
        <authorList>
            <person name="Puginier C."/>
            <person name="Libourel C."/>
            <person name="Otte J."/>
            <person name="Skaloud P."/>
            <person name="Haon M."/>
            <person name="Grisel S."/>
            <person name="Petersen M."/>
            <person name="Berrin J.G."/>
            <person name="Delaux P.M."/>
            <person name="Dal Grande F."/>
            <person name="Keller J."/>
        </authorList>
    </citation>
    <scope>NUCLEOTIDE SEQUENCE [LARGE SCALE GENOMIC DNA]</scope>
    <source>
        <strain evidence="5 6">SAG 216-7</strain>
    </source>
</reference>
<name>A0ABR2YDH0_9CHLO</name>
<evidence type="ECO:0000259" key="4">
    <source>
        <dbReference type="PROSITE" id="PS51203"/>
    </source>
</evidence>
<sequence>MASNETSLRRLKAEHLKKRADTALREGNYRKAWTGYTEALELLSDRISRSKLYCNRSLAYLKALRSSEALEDAESAIQCNPDWGKAHWRRGAALKGVKRVPEAVSAFHRAWQLSKGTASDAECDRMLWAVIQRLTREQLCQSILACINDLVSQGLVAKASTEAVTDREMVEAAFRLLALEHKGCPKPGPYYRSYQHWLKNGMPAADACIERSAVHSMAKCYLQGRVDAQAAVDALLEQRRQADSKCKEHSEVDVRLSKAYMRLGEAFLAEREHADRDCRKALEAFIRGLEADPHSEQLRDLRTETEGELTGSEIRAVLDGLRMVEGNSLNGCTPEQLFRVDIALRYPQATHRGFGARAREALRAVVARLAGMAAAAVSVDGVRRLVQKDSAAGIVVRVCAQTGPDILAAQTVVTALKNNPAEHLGGDVLAEMLGQMDASALEAEIVDITPALWEEETQTGVANGTEAPNLSIVPAPRPKLELELPYRMYRLVRGDGGALERPDKHPFCMSRVFYDGVDRPEEAWAQLADGSCRWRQTGSEIKVIALKVPAGVPPREMAVSLEPFRIRVASARTGEVFLEGDLERGIVPEESVWMHSGGAGEDGCLLLLRKMNLELLRRHWMHSEMWWPRLFAHHAPIAWDDYEKDYSDLPNEVLAPHRAAELARDAVRRVEAAEKDKREVLQERDDLRKRTRQERLHFMRFGVRKSWVQLHKESMAVRC</sequence>
<dbReference type="CDD" id="cd06467">
    <property type="entry name" value="p23_NUDC_like"/>
    <property type="match status" value="1"/>
</dbReference>
<evidence type="ECO:0000313" key="6">
    <source>
        <dbReference type="Proteomes" id="UP001491310"/>
    </source>
</evidence>
<gene>
    <name evidence="5" type="ORF">WJX75_000466</name>
</gene>
<dbReference type="Proteomes" id="UP001491310">
    <property type="component" value="Unassembled WGS sequence"/>
</dbReference>
<feature type="domain" description="CS" evidence="4">
    <location>
        <begin position="527"/>
        <end position="631"/>
    </location>
</feature>
<dbReference type="PANTHER" id="PTHR22904:SF533">
    <property type="entry name" value="HSP70-HSP90 ORGANIZING PROTEIN 3"/>
    <property type="match status" value="1"/>
</dbReference>
<proteinExistence type="predicted"/>
<dbReference type="SMART" id="SM00028">
    <property type="entry name" value="TPR"/>
    <property type="match status" value="4"/>
</dbReference>
<evidence type="ECO:0000256" key="1">
    <source>
        <dbReference type="ARBA" id="ARBA00022737"/>
    </source>
</evidence>
<dbReference type="SUPFAM" id="SSF49764">
    <property type="entry name" value="HSP20-like chaperones"/>
    <property type="match status" value="1"/>
</dbReference>
<dbReference type="InterPro" id="IPR007052">
    <property type="entry name" value="CS_dom"/>
</dbReference>
<dbReference type="EMBL" id="JALJOT010000014">
    <property type="protein sequence ID" value="KAK9903236.1"/>
    <property type="molecule type" value="Genomic_DNA"/>
</dbReference>
<dbReference type="InterPro" id="IPR008978">
    <property type="entry name" value="HSP20-like_chaperone"/>
</dbReference>
<evidence type="ECO:0000256" key="2">
    <source>
        <dbReference type="ARBA" id="ARBA00022803"/>
    </source>
</evidence>
<dbReference type="PROSITE" id="PS51203">
    <property type="entry name" value="CS"/>
    <property type="match status" value="1"/>
</dbReference>
<dbReference type="SUPFAM" id="SSF48452">
    <property type="entry name" value="TPR-like"/>
    <property type="match status" value="1"/>
</dbReference>
<keyword evidence="3" id="KW-0175">Coiled coil</keyword>
<dbReference type="Gene3D" id="1.25.40.10">
    <property type="entry name" value="Tetratricopeptide repeat domain"/>
    <property type="match status" value="1"/>
</dbReference>
<evidence type="ECO:0000313" key="5">
    <source>
        <dbReference type="EMBL" id="KAK9903236.1"/>
    </source>
</evidence>